<keyword evidence="1" id="KW-0812">Transmembrane</keyword>
<keyword evidence="3" id="KW-1185">Reference proteome</keyword>
<dbReference type="Proteomes" id="UP000504604">
    <property type="component" value="Linkage group LG6"/>
</dbReference>
<proteinExistence type="predicted"/>
<dbReference type="PANTHER" id="PTHR33736:SF15">
    <property type="entry name" value="F-BOX DOMAIN-CONTAINING PROTEIN"/>
    <property type="match status" value="1"/>
</dbReference>
<dbReference type="InterPro" id="IPR001810">
    <property type="entry name" value="F-box_dom"/>
</dbReference>
<dbReference type="KEGG" id="sind:105164461"/>
<dbReference type="InterPro" id="IPR045283">
    <property type="entry name" value="AT3G44326-like"/>
</dbReference>
<accession>A0A6I9TF04</accession>
<dbReference type="AlphaFoldDB" id="A0A6I9TF04"/>
<keyword evidence="1" id="KW-0472">Membrane</keyword>
<dbReference type="RefSeq" id="XP_011081413.1">
    <property type="nucleotide sequence ID" value="XM_011083111.2"/>
</dbReference>
<evidence type="ECO:0000313" key="4">
    <source>
        <dbReference type="RefSeq" id="XP_011081413.1"/>
    </source>
</evidence>
<dbReference type="GeneID" id="105164461"/>
<dbReference type="InterPro" id="IPR036047">
    <property type="entry name" value="F-box-like_dom_sf"/>
</dbReference>
<organism evidence="3 4">
    <name type="scientific">Sesamum indicum</name>
    <name type="common">Oriental sesame</name>
    <name type="synonym">Sesamum orientale</name>
    <dbReference type="NCBI Taxonomy" id="4182"/>
    <lineage>
        <taxon>Eukaryota</taxon>
        <taxon>Viridiplantae</taxon>
        <taxon>Streptophyta</taxon>
        <taxon>Embryophyta</taxon>
        <taxon>Tracheophyta</taxon>
        <taxon>Spermatophyta</taxon>
        <taxon>Magnoliopsida</taxon>
        <taxon>eudicotyledons</taxon>
        <taxon>Gunneridae</taxon>
        <taxon>Pentapetalae</taxon>
        <taxon>asterids</taxon>
        <taxon>lamiids</taxon>
        <taxon>Lamiales</taxon>
        <taxon>Pedaliaceae</taxon>
        <taxon>Sesamum</taxon>
    </lineage>
</organism>
<feature type="domain" description="F-box" evidence="2">
    <location>
        <begin position="11"/>
        <end position="51"/>
    </location>
</feature>
<reference evidence="4" key="1">
    <citation type="submission" date="2025-08" db="UniProtKB">
        <authorList>
            <consortium name="RefSeq"/>
        </authorList>
    </citation>
    <scope>IDENTIFICATION</scope>
</reference>
<dbReference type="Pfam" id="PF12937">
    <property type="entry name" value="F-box-like"/>
    <property type="match status" value="1"/>
</dbReference>
<dbReference type="Gene3D" id="1.20.1280.50">
    <property type="match status" value="1"/>
</dbReference>
<evidence type="ECO:0000313" key="3">
    <source>
        <dbReference type="Proteomes" id="UP000504604"/>
    </source>
</evidence>
<feature type="transmembrane region" description="Helical" evidence="1">
    <location>
        <begin position="344"/>
        <end position="365"/>
    </location>
</feature>
<dbReference type="OrthoDB" id="1907273at2759"/>
<dbReference type="PANTHER" id="PTHR33736">
    <property type="entry name" value="F-BOX PROTEIN-RELATED"/>
    <property type="match status" value="1"/>
</dbReference>
<name>A0A6I9TF04_SESIN</name>
<dbReference type="SMART" id="SM00256">
    <property type="entry name" value="FBOX"/>
    <property type="match status" value="1"/>
</dbReference>
<sequence length="368" mass="41551">MELGPDHFRSLNQDLLVEIMSRLDGSTLAATASTCTALRDAAGDERLWQKLCNETWPSTSNGQLQFQIASSKIGSFKSLYTDAFPLVLYEVTRRAPKRIPTGTIQDTTSSPWDFISLIDIYYKGRCIFSKVVDGMIESMYRTCNNDFSRFLCYPFKLDLLDFYYPVGASHEFQDFGSTGNNLTKLPMAAFTGYEGREDLCNMIVGDLQLSWILYDKRKGRAVNISSWKPRSIYRNNPPEEGYVICFGSIIPIEDSRLPHTLAEFIITVKCKLMIKQGCIRWREISLVINNSSGSHLNGEQSMAVMKQALICPRSINHYMVELGYQQFCKQKIEMKLRQQQEESLANIACAATAIAALLGICYACATLL</sequence>
<evidence type="ECO:0000259" key="2">
    <source>
        <dbReference type="SMART" id="SM00256"/>
    </source>
</evidence>
<dbReference type="SUPFAM" id="SSF81383">
    <property type="entry name" value="F-box domain"/>
    <property type="match status" value="1"/>
</dbReference>
<protein>
    <submittedName>
        <fullName evidence="4">Probable F-box protein At2g36090</fullName>
    </submittedName>
</protein>
<keyword evidence="1" id="KW-1133">Transmembrane helix</keyword>
<dbReference type="InParanoid" id="A0A6I9TF04"/>
<dbReference type="Gramene" id="SIN_1018582.t">
    <property type="protein sequence ID" value="SIN_1018582.t.cds1"/>
    <property type="gene ID" value="SIN_1018582"/>
</dbReference>
<evidence type="ECO:0000256" key="1">
    <source>
        <dbReference type="SAM" id="Phobius"/>
    </source>
</evidence>
<gene>
    <name evidence="4" type="primary">LOC105164461</name>
</gene>